<reference evidence="1" key="2">
    <citation type="journal article" date="2015" name="Fish Shellfish Immunol.">
        <title>Early steps in the European eel (Anguilla anguilla)-Vibrio vulnificus interaction in the gills: Role of the RtxA13 toxin.</title>
        <authorList>
            <person name="Callol A."/>
            <person name="Pajuelo D."/>
            <person name="Ebbesson L."/>
            <person name="Teles M."/>
            <person name="MacKenzie S."/>
            <person name="Amaro C."/>
        </authorList>
    </citation>
    <scope>NUCLEOTIDE SEQUENCE</scope>
</reference>
<reference evidence="1" key="1">
    <citation type="submission" date="2014-11" db="EMBL/GenBank/DDBJ databases">
        <authorList>
            <person name="Amaro Gonzalez C."/>
        </authorList>
    </citation>
    <scope>NUCLEOTIDE SEQUENCE</scope>
</reference>
<evidence type="ECO:0000313" key="1">
    <source>
        <dbReference type="EMBL" id="JAH37362.1"/>
    </source>
</evidence>
<name>A0A0E9S833_ANGAN</name>
<organism evidence="1">
    <name type="scientific">Anguilla anguilla</name>
    <name type="common">European freshwater eel</name>
    <name type="synonym">Muraena anguilla</name>
    <dbReference type="NCBI Taxonomy" id="7936"/>
    <lineage>
        <taxon>Eukaryota</taxon>
        <taxon>Metazoa</taxon>
        <taxon>Chordata</taxon>
        <taxon>Craniata</taxon>
        <taxon>Vertebrata</taxon>
        <taxon>Euteleostomi</taxon>
        <taxon>Actinopterygii</taxon>
        <taxon>Neopterygii</taxon>
        <taxon>Teleostei</taxon>
        <taxon>Anguilliformes</taxon>
        <taxon>Anguillidae</taxon>
        <taxon>Anguilla</taxon>
    </lineage>
</organism>
<protein>
    <submittedName>
        <fullName evidence="1">Uncharacterized protein</fullName>
    </submittedName>
</protein>
<dbReference type="AlphaFoldDB" id="A0A0E9S833"/>
<proteinExistence type="predicted"/>
<sequence>MFTEEYSIQFYFYSKE</sequence>
<accession>A0A0E9S833</accession>
<dbReference type="EMBL" id="GBXM01071215">
    <property type="protein sequence ID" value="JAH37362.1"/>
    <property type="molecule type" value="Transcribed_RNA"/>
</dbReference>